<organism evidence="1 2">
    <name type="scientific">candidate division WS6 bacterium GW2011_GWB1_33_6</name>
    <dbReference type="NCBI Taxonomy" id="1619088"/>
    <lineage>
        <taxon>Bacteria</taxon>
        <taxon>Candidatus Dojkabacteria</taxon>
    </lineage>
</organism>
<proteinExistence type="predicted"/>
<gene>
    <name evidence="1" type="ORF">UR47_C0014G0002</name>
</gene>
<sequence length="144" mass="14829">MNSLIGFEIGYTVTASINYGNLGSGQSNDPLDKITTTTPTGNVGLDQELSGSANMCIDYPTCSGGTPIPVANQKFSLTTSTAYASGTALSTTPFETELNVPKPVTGTPTTKNTWWGILIPGGTAPGTYSGVNTITAVKGETVSW</sequence>
<evidence type="ECO:0000313" key="2">
    <source>
        <dbReference type="Proteomes" id="UP000034488"/>
    </source>
</evidence>
<name>A0A0G0CTV2_9BACT</name>
<dbReference type="Proteomes" id="UP000034488">
    <property type="component" value="Unassembled WGS sequence"/>
</dbReference>
<comment type="caution">
    <text evidence="1">The sequence shown here is derived from an EMBL/GenBank/DDBJ whole genome shotgun (WGS) entry which is preliminary data.</text>
</comment>
<protein>
    <submittedName>
        <fullName evidence="1">Uncharacterized protein</fullName>
    </submittedName>
</protein>
<evidence type="ECO:0000313" key="1">
    <source>
        <dbReference type="EMBL" id="KKP54560.1"/>
    </source>
</evidence>
<dbReference type="EMBL" id="LBPI01000014">
    <property type="protein sequence ID" value="KKP54560.1"/>
    <property type="molecule type" value="Genomic_DNA"/>
</dbReference>
<accession>A0A0G0CTV2</accession>
<dbReference type="AlphaFoldDB" id="A0A0G0CTV2"/>
<reference evidence="1 2" key="1">
    <citation type="journal article" date="2015" name="Nature">
        <title>rRNA introns, odd ribosomes, and small enigmatic genomes across a large radiation of phyla.</title>
        <authorList>
            <person name="Brown C.T."/>
            <person name="Hug L.A."/>
            <person name="Thomas B.C."/>
            <person name="Sharon I."/>
            <person name="Castelle C.J."/>
            <person name="Singh A."/>
            <person name="Wilkins M.J."/>
            <person name="Williams K.H."/>
            <person name="Banfield J.F."/>
        </authorList>
    </citation>
    <scope>NUCLEOTIDE SEQUENCE [LARGE SCALE GENOMIC DNA]</scope>
</reference>